<dbReference type="AlphaFoldDB" id="A0A847SB86"/>
<sequence>MTTLDNFLQQHGIDSPCWTHPPVFTCEEADRLTAEVPGLPTKNLFLCDGKGRQHLLLVVPSDYQVDLKALSPLLGVSGLRLASAERLQRYLQLQPGSVSLLALWQDASQQVRCVLDQTVWDASAVQAHPLVNTATRVLSQRDVRHFLQATGHTPDILDVPRRA</sequence>
<comment type="caution">
    <text evidence="3">The sequence shown here is derived from an EMBL/GenBank/DDBJ whole genome shotgun (WGS) entry which is preliminary data.</text>
</comment>
<dbReference type="InterPro" id="IPR036754">
    <property type="entry name" value="YbaK/aa-tRNA-synt-asso_dom_sf"/>
</dbReference>
<reference evidence="3 4" key="1">
    <citation type="submission" date="2020-04" db="EMBL/GenBank/DDBJ databases">
        <title>Draft genome of Leeia sp. IMCC25680.</title>
        <authorList>
            <person name="Song J."/>
            <person name="Cho J.-C."/>
        </authorList>
    </citation>
    <scope>NUCLEOTIDE SEQUENCE [LARGE SCALE GENOMIC DNA]</scope>
    <source>
        <strain evidence="3 4">IMCC25680</strain>
    </source>
</reference>
<dbReference type="Gene3D" id="3.90.960.10">
    <property type="entry name" value="YbaK/aminoacyl-tRNA synthetase-associated domain"/>
    <property type="match status" value="1"/>
</dbReference>
<keyword evidence="3" id="KW-0030">Aminoacyl-tRNA synthetase</keyword>
<dbReference type="PANTHER" id="PTHR31423:SF3">
    <property type="entry name" value="PROLYL-TRNA SYNTHETASE ASSOCIATED DOMAIN-CONTAINING PROTEIN 1-RELATED"/>
    <property type="match status" value="1"/>
</dbReference>
<protein>
    <submittedName>
        <fullName evidence="3">Prolyl-tRNA synthetase associated domain-containing protein</fullName>
    </submittedName>
</protein>
<proteinExistence type="inferred from homology"/>
<dbReference type="CDD" id="cd04335">
    <property type="entry name" value="PrdX_deacylase"/>
    <property type="match status" value="1"/>
</dbReference>
<dbReference type="Pfam" id="PF04073">
    <property type="entry name" value="tRNA_edit"/>
    <property type="match status" value="1"/>
</dbReference>
<gene>
    <name evidence="3" type="ORF">HF682_13460</name>
</gene>
<dbReference type="GO" id="GO:0002161">
    <property type="term" value="F:aminoacyl-tRNA deacylase activity"/>
    <property type="evidence" value="ECO:0007669"/>
    <property type="project" value="InterPro"/>
</dbReference>
<feature type="domain" description="YbaK/aminoacyl-tRNA synthetase-associated" evidence="2">
    <location>
        <begin position="20"/>
        <end position="145"/>
    </location>
</feature>
<dbReference type="InterPro" id="IPR007214">
    <property type="entry name" value="YbaK/aa-tRNA-synth-assoc-dom"/>
</dbReference>
<evidence type="ECO:0000256" key="1">
    <source>
        <dbReference type="ARBA" id="ARBA00010201"/>
    </source>
</evidence>
<comment type="similarity">
    <text evidence="1">Belongs to the PRORSD1 family.</text>
</comment>
<dbReference type="Proteomes" id="UP000587991">
    <property type="component" value="Unassembled WGS sequence"/>
</dbReference>
<dbReference type="InterPro" id="IPR040285">
    <property type="entry name" value="ProX/PRXD1"/>
</dbReference>
<accession>A0A847SB86</accession>
<organism evidence="3 4">
    <name type="scientific">Leeia aquatica</name>
    <dbReference type="NCBI Taxonomy" id="2725557"/>
    <lineage>
        <taxon>Bacteria</taxon>
        <taxon>Pseudomonadati</taxon>
        <taxon>Pseudomonadota</taxon>
        <taxon>Betaproteobacteria</taxon>
        <taxon>Neisseriales</taxon>
        <taxon>Leeiaceae</taxon>
        <taxon>Leeia</taxon>
    </lineage>
</organism>
<dbReference type="PANTHER" id="PTHR31423">
    <property type="entry name" value="YBAK DOMAIN-CONTAINING PROTEIN"/>
    <property type="match status" value="1"/>
</dbReference>
<evidence type="ECO:0000259" key="2">
    <source>
        <dbReference type="Pfam" id="PF04073"/>
    </source>
</evidence>
<name>A0A847SB86_9NEIS</name>
<dbReference type="RefSeq" id="WP_168877838.1">
    <property type="nucleotide sequence ID" value="NZ_JABAIM010000003.1"/>
</dbReference>
<evidence type="ECO:0000313" key="3">
    <source>
        <dbReference type="EMBL" id="NLR76167.1"/>
    </source>
</evidence>
<keyword evidence="4" id="KW-1185">Reference proteome</keyword>
<dbReference type="SUPFAM" id="SSF55826">
    <property type="entry name" value="YbaK/ProRS associated domain"/>
    <property type="match status" value="1"/>
</dbReference>
<dbReference type="GO" id="GO:0004812">
    <property type="term" value="F:aminoacyl-tRNA ligase activity"/>
    <property type="evidence" value="ECO:0007669"/>
    <property type="project" value="UniProtKB-KW"/>
</dbReference>
<evidence type="ECO:0000313" key="4">
    <source>
        <dbReference type="Proteomes" id="UP000587991"/>
    </source>
</evidence>
<keyword evidence="3" id="KW-0436">Ligase</keyword>
<dbReference type="EMBL" id="JABAIM010000003">
    <property type="protein sequence ID" value="NLR76167.1"/>
    <property type="molecule type" value="Genomic_DNA"/>
</dbReference>